<evidence type="ECO:0000256" key="4">
    <source>
        <dbReference type="ARBA" id="ARBA00022723"/>
    </source>
</evidence>
<dbReference type="PANTHER" id="PTHR12001:SF69">
    <property type="entry name" value="ALL TRANS-POLYPRENYL-DIPHOSPHATE SYNTHASE PDSS1"/>
    <property type="match status" value="1"/>
</dbReference>
<comment type="similarity">
    <text evidence="2">Belongs to the FPP/GGPP synthase family.</text>
</comment>
<dbReference type="InterPro" id="IPR000092">
    <property type="entry name" value="Polyprenyl_synt"/>
</dbReference>
<dbReference type="GO" id="GO:0008299">
    <property type="term" value="P:isoprenoid biosynthetic process"/>
    <property type="evidence" value="ECO:0007669"/>
    <property type="project" value="InterPro"/>
</dbReference>
<evidence type="ECO:0000313" key="6">
    <source>
        <dbReference type="EMBL" id="CAB4733424.1"/>
    </source>
</evidence>
<protein>
    <submittedName>
        <fullName evidence="7">Unannotated protein</fullName>
    </submittedName>
</protein>
<dbReference type="GO" id="GO:0004659">
    <property type="term" value="F:prenyltransferase activity"/>
    <property type="evidence" value="ECO:0007669"/>
    <property type="project" value="InterPro"/>
</dbReference>
<dbReference type="PROSITE" id="PS00444">
    <property type="entry name" value="POLYPRENYL_SYNTHASE_2"/>
    <property type="match status" value="1"/>
</dbReference>
<dbReference type="PANTHER" id="PTHR12001">
    <property type="entry name" value="GERANYLGERANYL PYROPHOSPHATE SYNTHASE"/>
    <property type="match status" value="1"/>
</dbReference>
<organism evidence="7">
    <name type="scientific">freshwater metagenome</name>
    <dbReference type="NCBI Taxonomy" id="449393"/>
    <lineage>
        <taxon>unclassified sequences</taxon>
        <taxon>metagenomes</taxon>
        <taxon>ecological metagenomes</taxon>
    </lineage>
</organism>
<sequence length="341" mass="36160">MKAADFSELLGIEHLDHSLDEVAGALDASLSGTIELVEPARRMLQAGGKRLRPLLTIAAAVASDPTVAVKPLDPRVRRGAASVELVHVGSLVHDDIMDEALYRRGVPTVNSVEGSNQALLVGDFLLARAGVEAAYVSSEVALSLAVTISDLCDGQSLEGLHQFQIDREVDAAIESIKGKTGALMRAACDIGALCVGRLDLATAFGEFGMNFGIAFQLVDDLLDLLSTEELMGKPVNNDVRAGVFTVPMLLAVQEASGPGRNRLTDLMLDASSNAGAAAEFREHVLAGTAVAATLELIDRYNELARRALDAVSPSRTRDGLTEIPQRYLDGILVEKVPANLR</sequence>
<dbReference type="GO" id="GO:0046872">
    <property type="term" value="F:metal ion binding"/>
    <property type="evidence" value="ECO:0007669"/>
    <property type="project" value="UniProtKB-KW"/>
</dbReference>
<reference evidence="7" key="1">
    <citation type="submission" date="2020-05" db="EMBL/GenBank/DDBJ databases">
        <authorList>
            <person name="Chiriac C."/>
            <person name="Salcher M."/>
            <person name="Ghai R."/>
            <person name="Kavagutti S V."/>
        </authorList>
    </citation>
    <scope>NUCLEOTIDE SEQUENCE</scope>
</reference>
<dbReference type="EMBL" id="CAEZXX010000277">
    <property type="protein sequence ID" value="CAB4733424.1"/>
    <property type="molecule type" value="Genomic_DNA"/>
</dbReference>
<name>A0A6J6TDS9_9ZZZZ</name>
<evidence type="ECO:0000256" key="1">
    <source>
        <dbReference type="ARBA" id="ARBA00001946"/>
    </source>
</evidence>
<comment type="cofactor">
    <cofactor evidence="1">
        <name>Mg(2+)</name>
        <dbReference type="ChEBI" id="CHEBI:18420"/>
    </cofactor>
</comment>
<dbReference type="Gene3D" id="1.10.600.10">
    <property type="entry name" value="Farnesyl Diphosphate Synthase"/>
    <property type="match status" value="1"/>
</dbReference>
<dbReference type="InterPro" id="IPR033749">
    <property type="entry name" value="Polyprenyl_synt_CS"/>
</dbReference>
<evidence type="ECO:0000256" key="3">
    <source>
        <dbReference type="ARBA" id="ARBA00022679"/>
    </source>
</evidence>
<keyword evidence="4" id="KW-0479">Metal-binding</keyword>
<dbReference type="EMBL" id="CAEZYY010000005">
    <property type="protein sequence ID" value="CAB4744409.1"/>
    <property type="molecule type" value="Genomic_DNA"/>
</dbReference>
<dbReference type="AlphaFoldDB" id="A0A6J6TDS9"/>
<dbReference type="PROSITE" id="PS00723">
    <property type="entry name" value="POLYPRENYL_SYNTHASE_1"/>
    <property type="match status" value="1"/>
</dbReference>
<dbReference type="SUPFAM" id="SSF48576">
    <property type="entry name" value="Terpenoid synthases"/>
    <property type="match status" value="1"/>
</dbReference>
<gene>
    <name evidence="6" type="ORF">UFOPK2602_02484</name>
    <name evidence="7" type="ORF">UFOPK2806_00612</name>
</gene>
<evidence type="ECO:0000256" key="5">
    <source>
        <dbReference type="ARBA" id="ARBA00022842"/>
    </source>
</evidence>
<dbReference type="SFLD" id="SFLDS00005">
    <property type="entry name" value="Isoprenoid_Synthase_Type_I"/>
    <property type="match status" value="1"/>
</dbReference>
<evidence type="ECO:0000313" key="7">
    <source>
        <dbReference type="EMBL" id="CAB4744409.1"/>
    </source>
</evidence>
<dbReference type="CDD" id="cd00685">
    <property type="entry name" value="Trans_IPPS_HT"/>
    <property type="match status" value="1"/>
</dbReference>
<dbReference type="Pfam" id="PF00348">
    <property type="entry name" value="polyprenyl_synt"/>
    <property type="match status" value="1"/>
</dbReference>
<accession>A0A6J6TDS9</accession>
<proteinExistence type="inferred from homology"/>
<keyword evidence="3" id="KW-0808">Transferase</keyword>
<evidence type="ECO:0000256" key="2">
    <source>
        <dbReference type="ARBA" id="ARBA00006706"/>
    </source>
</evidence>
<keyword evidence="5" id="KW-0460">Magnesium</keyword>
<dbReference type="InterPro" id="IPR008949">
    <property type="entry name" value="Isoprenoid_synthase_dom_sf"/>
</dbReference>